<dbReference type="Proteomes" id="UP000230750">
    <property type="component" value="Unassembled WGS sequence"/>
</dbReference>
<accession>A0A2G8JYP2</accession>
<dbReference type="EMBL" id="MRZV01001077">
    <property type="protein sequence ID" value="PIK40852.1"/>
    <property type="molecule type" value="Genomic_DNA"/>
</dbReference>
<organism evidence="2 3">
    <name type="scientific">Stichopus japonicus</name>
    <name type="common">Sea cucumber</name>
    <dbReference type="NCBI Taxonomy" id="307972"/>
    <lineage>
        <taxon>Eukaryota</taxon>
        <taxon>Metazoa</taxon>
        <taxon>Echinodermata</taxon>
        <taxon>Eleutherozoa</taxon>
        <taxon>Echinozoa</taxon>
        <taxon>Holothuroidea</taxon>
        <taxon>Aspidochirotacea</taxon>
        <taxon>Aspidochirotida</taxon>
        <taxon>Stichopodidae</taxon>
        <taxon>Apostichopus</taxon>
    </lineage>
</organism>
<protein>
    <submittedName>
        <fullName evidence="2">Uncharacterized protein</fullName>
    </submittedName>
</protein>
<keyword evidence="3" id="KW-1185">Reference proteome</keyword>
<evidence type="ECO:0000256" key="1">
    <source>
        <dbReference type="SAM" id="Phobius"/>
    </source>
</evidence>
<keyword evidence="1" id="KW-0812">Transmembrane</keyword>
<gene>
    <name evidence="2" type="ORF">BSL78_22282</name>
</gene>
<name>A0A2G8JYP2_STIJA</name>
<comment type="caution">
    <text evidence="2">The sequence shown here is derived from an EMBL/GenBank/DDBJ whole genome shotgun (WGS) entry which is preliminary data.</text>
</comment>
<dbReference type="PANTHER" id="PTHR38585">
    <property type="entry name" value="TRANSMEMBRANE PROTEIN"/>
    <property type="match status" value="1"/>
</dbReference>
<proteinExistence type="predicted"/>
<dbReference type="PANTHER" id="PTHR38585:SF1">
    <property type="entry name" value="TRANSMEMBRANE PROTEIN"/>
    <property type="match status" value="1"/>
</dbReference>
<feature type="transmembrane region" description="Helical" evidence="1">
    <location>
        <begin position="39"/>
        <end position="61"/>
    </location>
</feature>
<keyword evidence="1" id="KW-1133">Transmembrane helix</keyword>
<evidence type="ECO:0000313" key="2">
    <source>
        <dbReference type="EMBL" id="PIK40852.1"/>
    </source>
</evidence>
<feature type="transmembrane region" description="Helical" evidence="1">
    <location>
        <begin position="73"/>
        <end position="96"/>
    </location>
</feature>
<dbReference type="OrthoDB" id="70850at2759"/>
<feature type="transmembrane region" description="Helical" evidence="1">
    <location>
        <begin position="108"/>
        <end position="130"/>
    </location>
</feature>
<dbReference type="STRING" id="307972.A0A2G8JYP2"/>
<keyword evidence="1" id="KW-0472">Membrane</keyword>
<sequence>MNPRAPHLDEEHEPTTLDCLKVFYDKCCRDYAELTESELLRLAASLLIGAATFPVCLGVFQKLVFTPLKISNVSFGSDMLGMCVVAVSGITATHFTSRVWEFLTGKKFHILFEYAILNPQYVLLLTVYIFSIPRDGNSPEEAVIVGGVSLAVFLALRGKVRSVLPSNVLHPGAFAKESLPASDNYATSSQRSKLMKFGKRYGCHSCGARFTVQDFIADHQPPLAVMRRKRSSMLHIFKEFSRLFKRKKNMTLETPQRFYPQCTRCSVKQLSYLSAVSRGLRAPSPVVNHFTSLRLCHIFLPFPLLVVSAYRFCAVRE</sequence>
<reference evidence="2 3" key="1">
    <citation type="journal article" date="2017" name="PLoS Biol.">
        <title>The sea cucumber genome provides insights into morphological evolution and visceral regeneration.</title>
        <authorList>
            <person name="Zhang X."/>
            <person name="Sun L."/>
            <person name="Yuan J."/>
            <person name="Sun Y."/>
            <person name="Gao Y."/>
            <person name="Zhang L."/>
            <person name="Li S."/>
            <person name="Dai H."/>
            <person name="Hamel J.F."/>
            <person name="Liu C."/>
            <person name="Yu Y."/>
            <person name="Liu S."/>
            <person name="Lin W."/>
            <person name="Guo K."/>
            <person name="Jin S."/>
            <person name="Xu P."/>
            <person name="Storey K.B."/>
            <person name="Huan P."/>
            <person name="Zhang T."/>
            <person name="Zhou Y."/>
            <person name="Zhang J."/>
            <person name="Lin C."/>
            <person name="Li X."/>
            <person name="Xing L."/>
            <person name="Huo D."/>
            <person name="Sun M."/>
            <person name="Wang L."/>
            <person name="Mercier A."/>
            <person name="Li F."/>
            <person name="Yang H."/>
            <person name="Xiang J."/>
        </authorList>
    </citation>
    <scope>NUCLEOTIDE SEQUENCE [LARGE SCALE GENOMIC DNA]</scope>
    <source>
        <strain evidence="2">Shaxun</strain>
        <tissue evidence="2">Muscle</tissue>
    </source>
</reference>
<evidence type="ECO:0000313" key="3">
    <source>
        <dbReference type="Proteomes" id="UP000230750"/>
    </source>
</evidence>
<dbReference type="AlphaFoldDB" id="A0A2G8JYP2"/>